<dbReference type="EMBL" id="JALJXV010000001">
    <property type="protein sequence ID" value="MCP1673092.1"/>
    <property type="molecule type" value="Genomic_DNA"/>
</dbReference>
<feature type="transmembrane region" description="Helical" evidence="2">
    <location>
        <begin position="7"/>
        <end position="30"/>
    </location>
</feature>
<keyword evidence="2" id="KW-0812">Transmembrane</keyword>
<evidence type="ECO:0000313" key="4">
    <source>
        <dbReference type="EMBL" id="MCP1673092.1"/>
    </source>
</evidence>
<dbReference type="AlphaFoldDB" id="A0AAE3G390"/>
<dbReference type="GO" id="GO:0005886">
    <property type="term" value="C:plasma membrane"/>
    <property type="evidence" value="ECO:0007669"/>
    <property type="project" value="TreeGrafter"/>
</dbReference>
<evidence type="ECO:0000313" key="5">
    <source>
        <dbReference type="Proteomes" id="UP001205843"/>
    </source>
</evidence>
<feature type="region of interest" description="Disordered" evidence="1">
    <location>
        <begin position="466"/>
        <end position="487"/>
    </location>
</feature>
<dbReference type="RefSeq" id="WP_253472866.1">
    <property type="nucleotide sequence ID" value="NZ_JALJXV010000001.1"/>
</dbReference>
<evidence type="ECO:0000256" key="1">
    <source>
        <dbReference type="SAM" id="MobiDB-lite"/>
    </source>
</evidence>
<dbReference type="InterPro" id="IPR007844">
    <property type="entry name" value="AsmA"/>
</dbReference>
<keyword evidence="5" id="KW-1185">Reference proteome</keyword>
<comment type="caution">
    <text evidence="4">The sequence shown here is derived from an EMBL/GenBank/DDBJ whole genome shotgun (WGS) entry which is preliminary data.</text>
</comment>
<feature type="region of interest" description="Disordered" evidence="1">
    <location>
        <begin position="749"/>
        <end position="820"/>
    </location>
</feature>
<keyword evidence="2" id="KW-0472">Membrane</keyword>
<dbReference type="PANTHER" id="PTHR30441:SF4">
    <property type="entry name" value="PROTEIN ASMA"/>
    <property type="match status" value="1"/>
</dbReference>
<dbReference type="PANTHER" id="PTHR30441">
    <property type="entry name" value="DUF748 DOMAIN-CONTAINING PROTEIN"/>
    <property type="match status" value="1"/>
</dbReference>
<evidence type="ECO:0000256" key="2">
    <source>
        <dbReference type="SAM" id="Phobius"/>
    </source>
</evidence>
<feature type="region of interest" description="Disordered" evidence="1">
    <location>
        <begin position="129"/>
        <end position="156"/>
    </location>
</feature>
<protein>
    <submittedName>
        <fullName evidence="4">AsmA protein</fullName>
    </submittedName>
</protein>
<organism evidence="4 5">
    <name type="scientific">Natronocella acetinitrilica</name>
    <dbReference type="NCBI Taxonomy" id="414046"/>
    <lineage>
        <taxon>Bacteria</taxon>
        <taxon>Pseudomonadati</taxon>
        <taxon>Pseudomonadota</taxon>
        <taxon>Gammaproteobacteria</taxon>
        <taxon>Chromatiales</taxon>
        <taxon>Ectothiorhodospiraceae</taxon>
        <taxon>Natronocella</taxon>
    </lineage>
</organism>
<gene>
    <name evidence="4" type="ORF">J2T57_000184</name>
</gene>
<feature type="domain" description="AsmA" evidence="3">
    <location>
        <begin position="1"/>
        <end position="183"/>
    </location>
</feature>
<accession>A0AAE3G390</accession>
<proteinExistence type="predicted"/>
<feature type="domain" description="AsmA" evidence="3">
    <location>
        <begin position="374"/>
        <end position="671"/>
    </location>
</feature>
<name>A0AAE3G390_9GAMM</name>
<feature type="compositionally biased region" description="Acidic residues" evidence="1">
    <location>
        <begin position="471"/>
        <end position="487"/>
    </location>
</feature>
<sequence>MAKLVKWIVFALLGVVGLVIALVVAIVLLVDPNDYRDDIGRLVQENTGQELVIEGDISLSFFPWLGLDLGRTRLENRDGFGDQPFVQVESVGIAVRLLPLLRREVVMDTIRMDGLVVHLVLNEQGEGNWELDLPESPEEVATEPPEPDTDAPDDRAPPVVVGRLGGVELTNLQLIYEDRQANTRQEFGPANVYLGEIDLDDDISLRADWVAALDGDLRMEGELDSLFRVSSDFEIINLALRDLQVRTFSPDLPPRGLLATIGAVVDVDLGRDTARLEALRLRAAGLDLTAQADVSNLTGDLSVDGRFDLAETDVRGLLEALGQPVEDDGPYPSDLALSGRFGLADDALTITELALGAAGLALSAEARVADLSGTPTVNGRFELAEANLRQVLQALNQEVPETADPDVLTVFSMNGEFTANEDSAQVGNLAIRLDDTSIAATASVTEFDDPMIGFNVEIDRLDADRYLPPPSEDDPAPVEAVGEDSDAEPVELPMELLRSLRLDGNFRLGELIISELLFEDLHFTVSADNGLLRVHPIGARLYGGAYSGDIRIDASGDEAVVSVNERVEGVQARPLVQHFMGKDLLEGTGNLTIQAEAEGVEVMDLVRTLVGEAEFRFTDGAVMGMNIAQMMRDATARLQGQRTAASAEPERTDFAELVGRLVFDRGIVRNESLNAQSPLLRVTGGGEANLLEQTVDYRLVINLVGTLQGQGGESLDNLRRLPIPLRIRGSLLEPSISLDLQAALTDQQRQRLRDEEEALRQRAREAEDESRARLEQEQREAEERLRREQERAEQRLRDEAREQEGEVRDRARDELRRLIR</sequence>
<keyword evidence="2" id="KW-1133">Transmembrane helix</keyword>
<evidence type="ECO:0000259" key="3">
    <source>
        <dbReference type="Pfam" id="PF05170"/>
    </source>
</evidence>
<reference evidence="4" key="1">
    <citation type="submission" date="2022-03" db="EMBL/GenBank/DDBJ databases">
        <title>Genomic Encyclopedia of Type Strains, Phase III (KMG-III): the genomes of soil and plant-associated and newly described type strains.</title>
        <authorList>
            <person name="Whitman W."/>
        </authorList>
    </citation>
    <scope>NUCLEOTIDE SEQUENCE</scope>
    <source>
        <strain evidence="4">ANL 6-2</strain>
    </source>
</reference>
<dbReference type="GO" id="GO:0090313">
    <property type="term" value="P:regulation of protein targeting to membrane"/>
    <property type="evidence" value="ECO:0007669"/>
    <property type="project" value="TreeGrafter"/>
</dbReference>
<dbReference type="InterPro" id="IPR052894">
    <property type="entry name" value="AsmA-related"/>
</dbReference>
<dbReference type="Proteomes" id="UP001205843">
    <property type="component" value="Unassembled WGS sequence"/>
</dbReference>
<dbReference type="Pfam" id="PF05170">
    <property type="entry name" value="AsmA"/>
    <property type="match status" value="2"/>
</dbReference>
<feature type="compositionally biased region" description="Acidic residues" evidence="1">
    <location>
        <begin position="132"/>
        <end position="151"/>
    </location>
</feature>